<evidence type="ECO:0000313" key="2">
    <source>
        <dbReference type="EMBL" id="NIA68086.1"/>
    </source>
</evidence>
<dbReference type="RefSeq" id="WP_167222279.1">
    <property type="nucleotide sequence ID" value="NZ_JAAQPH010000003.1"/>
</dbReference>
<dbReference type="Proteomes" id="UP000761264">
    <property type="component" value="Unassembled WGS sequence"/>
</dbReference>
<name>A0A967C1V3_9PROT</name>
<dbReference type="Gene3D" id="3.20.100.30">
    <property type="entry name" value="VTC, catalytic tunnel domain"/>
    <property type="match status" value="1"/>
</dbReference>
<evidence type="ECO:0000313" key="3">
    <source>
        <dbReference type="Proteomes" id="UP000761264"/>
    </source>
</evidence>
<dbReference type="Pfam" id="PF09359">
    <property type="entry name" value="VTC"/>
    <property type="match status" value="1"/>
</dbReference>
<gene>
    <name evidence="2" type="ORF">HBA54_05735</name>
</gene>
<dbReference type="InterPro" id="IPR042267">
    <property type="entry name" value="VTC_sf"/>
</dbReference>
<feature type="domain" description="VTC" evidence="1">
    <location>
        <begin position="41"/>
        <end position="270"/>
    </location>
</feature>
<sequence length="287" mass="32527">MSERRRPKRDAETEHLSLGGAAAAAELRKKAGPRLPQAYTNRYEIKYLVAPRDLAKVRAALADLLEPDAHNGAGGGTGGYYNHSIYFDSPHYRYYTEKHEGQLARVKPRLRYYRPAINAAPLATFLELKGRYDRIVAKRRVELDPDIAQEILTAANPAQCLSGSNDAVAKEFCYLSDRFNLQPCVTVLYHREAFFSDLYKSLRVTYDSGLLCSLATHSEILSESYIHGLPGGETVLEVKYNDQIPKILLSRLNALGLQQRTFSKFAVSLERCFDQFRSRRFRASRVM</sequence>
<dbReference type="GO" id="GO:0006799">
    <property type="term" value="P:polyphosphate biosynthetic process"/>
    <property type="evidence" value="ECO:0007669"/>
    <property type="project" value="UniProtKB-ARBA"/>
</dbReference>
<keyword evidence="3" id="KW-1185">Reference proteome</keyword>
<organism evidence="2 3">
    <name type="scientific">Pelagibius litoralis</name>
    <dbReference type="NCBI Taxonomy" id="374515"/>
    <lineage>
        <taxon>Bacteria</taxon>
        <taxon>Pseudomonadati</taxon>
        <taxon>Pseudomonadota</taxon>
        <taxon>Alphaproteobacteria</taxon>
        <taxon>Rhodospirillales</taxon>
        <taxon>Rhodovibrionaceae</taxon>
        <taxon>Pelagibius</taxon>
    </lineage>
</organism>
<comment type="caution">
    <text evidence="2">The sequence shown here is derived from an EMBL/GenBank/DDBJ whole genome shotgun (WGS) entry which is preliminary data.</text>
</comment>
<evidence type="ECO:0000259" key="1">
    <source>
        <dbReference type="Pfam" id="PF09359"/>
    </source>
</evidence>
<accession>A0A967C1V3</accession>
<proteinExistence type="predicted"/>
<protein>
    <submittedName>
        <fullName evidence="2">Polyphosphate polymerase domain-containing protein</fullName>
    </submittedName>
</protein>
<reference evidence="2" key="1">
    <citation type="submission" date="2020-03" db="EMBL/GenBank/DDBJ databases">
        <title>Genome of Pelagibius litoralis DSM 21314T.</title>
        <authorList>
            <person name="Wang G."/>
        </authorList>
    </citation>
    <scope>NUCLEOTIDE SEQUENCE</scope>
    <source>
        <strain evidence="2">DSM 21314</strain>
    </source>
</reference>
<dbReference type="CDD" id="cd07750">
    <property type="entry name" value="PolyPPase_VTC_like"/>
    <property type="match status" value="1"/>
</dbReference>
<dbReference type="AlphaFoldDB" id="A0A967C1V3"/>
<dbReference type="InterPro" id="IPR018966">
    <property type="entry name" value="VTC_domain"/>
</dbReference>
<dbReference type="EMBL" id="JAAQPH010000003">
    <property type="protein sequence ID" value="NIA68086.1"/>
    <property type="molecule type" value="Genomic_DNA"/>
</dbReference>